<dbReference type="EMBL" id="JBJYXY010000001">
    <property type="protein sequence ID" value="MFN2976982.1"/>
    <property type="molecule type" value="Genomic_DNA"/>
</dbReference>
<dbReference type="RefSeq" id="WP_263414841.1">
    <property type="nucleotide sequence ID" value="NZ_BAABBH010000001.1"/>
</dbReference>
<gene>
    <name evidence="1" type="ORF">ACK2TP_14520</name>
</gene>
<protein>
    <recommendedName>
        <fullName evidence="3">Universal stress protein family protein</fullName>
    </recommendedName>
</protein>
<keyword evidence="2" id="KW-1185">Reference proteome</keyword>
<evidence type="ECO:0000313" key="2">
    <source>
        <dbReference type="Proteomes" id="UP001634747"/>
    </source>
</evidence>
<evidence type="ECO:0008006" key="3">
    <source>
        <dbReference type="Google" id="ProtNLM"/>
    </source>
</evidence>
<proteinExistence type="predicted"/>
<reference evidence="1 2" key="1">
    <citation type="submission" date="2024-12" db="EMBL/GenBank/DDBJ databases">
        <authorList>
            <person name="Lee Y."/>
        </authorList>
    </citation>
    <scope>NUCLEOTIDE SEQUENCE [LARGE SCALE GENOMIC DNA]</scope>
    <source>
        <strain evidence="1 2">03SUJ4</strain>
    </source>
</reference>
<comment type="caution">
    <text evidence="1">The sequence shown here is derived from an EMBL/GenBank/DDBJ whole genome shotgun (WGS) entry which is preliminary data.</text>
</comment>
<evidence type="ECO:0000313" key="1">
    <source>
        <dbReference type="EMBL" id="MFN2976982.1"/>
    </source>
</evidence>
<organism evidence="1 2">
    <name type="scientific">Terriglobus aquaticus</name>
    <dbReference type="NCBI Taxonomy" id="940139"/>
    <lineage>
        <taxon>Bacteria</taxon>
        <taxon>Pseudomonadati</taxon>
        <taxon>Acidobacteriota</taxon>
        <taxon>Terriglobia</taxon>
        <taxon>Terriglobales</taxon>
        <taxon>Acidobacteriaceae</taxon>
        <taxon>Terriglobus</taxon>
    </lineage>
</organism>
<sequence>MHVSDLAHTCGDMARGLAQAYVKGCECICVVHDPPAEPSEAKLGTPGDGKPQIRASLETDAYHLVPRIF</sequence>
<accession>A0ABW9KN27</accession>
<name>A0ABW9KN27_9BACT</name>
<dbReference type="Proteomes" id="UP001634747">
    <property type="component" value="Unassembled WGS sequence"/>
</dbReference>